<comment type="caution">
    <text evidence="1">The sequence shown here is derived from an EMBL/GenBank/DDBJ whole genome shotgun (WGS) entry which is preliminary data.</text>
</comment>
<evidence type="ECO:0000313" key="1">
    <source>
        <dbReference type="EMBL" id="MBB3810605.1"/>
    </source>
</evidence>
<dbReference type="SUPFAM" id="SSF46626">
    <property type="entry name" value="Cytochrome c"/>
    <property type="match status" value="1"/>
</dbReference>
<dbReference type="InterPro" id="IPR036909">
    <property type="entry name" value="Cyt_c-like_dom_sf"/>
</dbReference>
<sequence length="66" mass="7193">MHNGLIETLEGIVHFYACGGGEVWARNAREAADSQYPFAAALSPYIKPLDLDAEERAALVAFLKTL</sequence>
<keyword evidence="1" id="KW-0575">Peroxidase</keyword>
<dbReference type="Proteomes" id="UP000537592">
    <property type="component" value="Unassembled WGS sequence"/>
</dbReference>
<dbReference type="GO" id="GO:0009055">
    <property type="term" value="F:electron transfer activity"/>
    <property type="evidence" value="ECO:0007669"/>
    <property type="project" value="InterPro"/>
</dbReference>
<gene>
    <name evidence="1" type="ORF">FHS81_002707</name>
</gene>
<dbReference type="RefSeq" id="WP_183753720.1">
    <property type="nucleotide sequence ID" value="NZ_JACICC010000007.1"/>
</dbReference>
<dbReference type="AlphaFoldDB" id="A0A7W6EI04"/>
<keyword evidence="2" id="KW-1185">Reference proteome</keyword>
<organism evidence="1 2">
    <name type="scientific">Pseudochelatococcus contaminans</name>
    <dbReference type="NCBI Taxonomy" id="1538103"/>
    <lineage>
        <taxon>Bacteria</taxon>
        <taxon>Pseudomonadati</taxon>
        <taxon>Pseudomonadota</taxon>
        <taxon>Alphaproteobacteria</taxon>
        <taxon>Hyphomicrobiales</taxon>
        <taxon>Chelatococcaceae</taxon>
        <taxon>Pseudochelatococcus</taxon>
    </lineage>
</organism>
<reference evidence="1 2" key="1">
    <citation type="submission" date="2020-08" db="EMBL/GenBank/DDBJ databases">
        <title>Genomic Encyclopedia of Type Strains, Phase IV (KMG-IV): sequencing the most valuable type-strain genomes for metagenomic binning, comparative biology and taxonomic classification.</title>
        <authorList>
            <person name="Goeker M."/>
        </authorList>
    </citation>
    <scope>NUCLEOTIDE SEQUENCE [LARGE SCALE GENOMIC DNA]</scope>
    <source>
        <strain evidence="1 2">DSM 28760</strain>
    </source>
</reference>
<protein>
    <submittedName>
        <fullName evidence="1">Cytochrome c peroxidase</fullName>
    </submittedName>
</protein>
<name>A0A7W6EI04_9HYPH</name>
<proteinExistence type="predicted"/>
<dbReference type="GO" id="GO:0020037">
    <property type="term" value="F:heme binding"/>
    <property type="evidence" value="ECO:0007669"/>
    <property type="project" value="InterPro"/>
</dbReference>
<dbReference type="EMBL" id="JACICC010000007">
    <property type="protein sequence ID" value="MBB3810605.1"/>
    <property type="molecule type" value="Genomic_DNA"/>
</dbReference>
<dbReference type="GO" id="GO:0004601">
    <property type="term" value="F:peroxidase activity"/>
    <property type="evidence" value="ECO:0007669"/>
    <property type="project" value="UniProtKB-KW"/>
</dbReference>
<dbReference type="Gene3D" id="1.10.760.10">
    <property type="entry name" value="Cytochrome c-like domain"/>
    <property type="match status" value="1"/>
</dbReference>
<evidence type="ECO:0000313" key="2">
    <source>
        <dbReference type="Proteomes" id="UP000537592"/>
    </source>
</evidence>
<keyword evidence="1" id="KW-0560">Oxidoreductase</keyword>
<accession>A0A7W6EI04</accession>